<proteinExistence type="predicted"/>
<dbReference type="Gene3D" id="3.10.490.10">
    <property type="entry name" value="Gamma-glutamyl cyclotransferase-like"/>
    <property type="match status" value="1"/>
</dbReference>
<accession>A0ABV7D6E2</accession>
<evidence type="ECO:0000313" key="1">
    <source>
        <dbReference type="EMBL" id="MFC3052539.1"/>
    </source>
</evidence>
<gene>
    <name evidence="1" type="ORF">ACFOKA_11555</name>
</gene>
<reference evidence="2" key="1">
    <citation type="journal article" date="2019" name="Int. J. Syst. Evol. Microbiol.">
        <title>The Global Catalogue of Microorganisms (GCM) 10K type strain sequencing project: providing services to taxonomists for standard genome sequencing and annotation.</title>
        <authorList>
            <consortium name="The Broad Institute Genomics Platform"/>
            <consortium name="The Broad Institute Genome Sequencing Center for Infectious Disease"/>
            <person name="Wu L."/>
            <person name="Ma J."/>
        </authorList>
    </citation>
    <scope>NUCLEOTIDE SEQUENCE [LARGE SCALE GENOMIC DNA]</scope>
    <source>
        <strain evidence="2">KCTC 62164</strain>
    </source>
</reference>
<organism evidence="1 2">
    <name type="scientific">Kordiimonas pumila</name>
    <dbReference type="NCBI Taxonomy" id="2161677"/>
    <lineage>
        <taxon>Bacteria</taxon>
        <taxon>Pseudomonadati</taxon>
        <taxon>Pseudomonadota</taxon>
        <taxon>Alphaproteobacteria</taxon>
        <taxon>Kordiimonadales</taxon>
        <taxon>Kordiimonadaceae</taxon>
        <taxon>Kordiimonas</taxon>
    </lineage>
</organism>
<dbReference type="RefSeq" id="WP_194213798.1">
    <property type="nucleotide sequence ID" value="NZ_CP061205.1"/>
</dbReference>
<dbReference type="Proteomes" id="UP001595444">
    <property type="component" value="Unassembled WGS sequence"/>
</dbReference>
<dbReference type="EMBL" id="JBHRSL010000010">
    <property type="protein sequence ID" value="MFC3052539.1"/>
    <property type="molecule type" value="Genomic_DNA"/>
</dbReference>
<name>A0ABV7D6E2_9PROT</name>
<keyword evidence="2" id="KW-1185">Reference proteome</keyword>
<evidence type="ECO:0008006" key="3">
    <source>
        <dbReference type="Google" id="ProtNLM"/>
    </source>
</evidence>
<evidence type="ECO:0000313" key="2">
    <source>
        <dbReference type="Proteomes" id="UP001595444"/>
    </source>
</evidence>
<protein>
    <recommendedName>
        <fullName evidence="3">Gamma-glutamylcyclotransferase</fullName>
    </recommendedName>
</protein>
<sequence length="144" mass="16012">MAERKIQVFLYGASISLEILSTAGIPKRAFAPASITGFDLVIKPVANLVENGDGIVYGILANFTHTEIQALFDSYLRTRTTATYQYEPVMAHTRGGRTVAAITFMSVDMEPAPVDKDYVNFLLKASKDYGFPGWYIQYIEAFIK</sequence>
<comment type="caution">
    <text evidence="1">The sequence shown here is derived from an EMBL/GenBank/DDBJ whole genome shotgun (WGS) entry which is preliminary data.</text>
</comment>